<sequence length="77" mass="8779">MIQFEHTDLFGGESNYSWVRRIEIEDNPKLSNLALVRKAKAWAGLTGLRCNVEKYGDMIKIDATPSGLLHVVFITYH</sequence>
<reference evidence="1" key="1">
    <citation type="submission" date="2020-04" db="EMBL/GenBank/DDBJ databases">
        <authorList>
            <person name="Chiriac C."/>
            <person name="Salcher M."/>
            <person name="Ghai R."/>
            <person name="Kavagutti S V."/>
        </authorList>
    </citation>
    <scope>NUCLEOTIDE SEQUENCE</scope>
</reference>
<name>A0A6J5MSH5_9CAUD</name>
<proteinExistence type="predicted"/>
<evidence type="ECO:0000313" key="1">
    <source>
        <dbReference type="EMBL" id="CAB4147880.1"/>
    </source>
</evidence>
<accession>A0A6J5MSH5</accession>
<organism evidence="1">
    <name type="scientific">uncultured Caudovirales phage</name>
    <dbReference type="NCBI Taxonomy" id="2100421"/>
    <lineage>
        <taxon>Viruses</taxon>
        <taxon>Duplodnaviria</taxon>
        <taxon>Heunggongvirae</taxon>
        <taxon>Uroviricota</taxon>
        <taxon>Caudoviricetes</taxon>
        <taxon>Peduoviridae</taxon>
        <taxon>Maltschvirus</taxon>
        <taxon>Maltschvirus maltsch</taxon>
    </lineage>
</organism>
<protein>
    <submittedName>
        <fullName evidence="1">Uncharacterized protein</fullName>
    </submittedName>
</protein>
<dbReference type="EMBL" id="LR796476">
    <property type="protein sequence ID" value="CAB4147880.1"/>
    <property type="molecule type" value="Genomic_DNA"/>
</dbReference>
<gene>
    <name evidence="1" type="ORF">UFOVP513_57</name>
</gene>